<gene>
    <name evidence="2" type="ORF">DXC40_10920</name>
</gene>
<evidence type="ECO:0000313" key="3">
    <source>
        <dbReference type="Proteomes" id="UP000260828"/>
    </source>
</evidence>
<keyword evidence="1" id="KW-1133">Transmembrane helix</keyword>
<dbReference type="Proteomes" id="UP000260828">
    <property type="component" value="Unassembled WGS sequence"/>
</dbReference>
<protein>
    <submittedName>
        <fullName evidence="2">Uncharacterized protein</fullName>
    </submittedName>
</protein>
<dbReference type="GeneID" id="72462714"/>
<dbReference type="RefSeq" id="WP_006874091.1">
    <property type="nucleotide sequence ID" value="NZ_CAUFFD010000033.1"/>
</dbReference>
<reference evidence="2 3" key="1">
    <citation type="submission" date="2018-08" db="EMBL/GenBank/DDBJ databases">
        <title>A genome reference for cultivated species of the human gut microbiota.</title>
        <authorList>
            <person name="Zou Y."/>
            <person name="Xue W."/>
            <person name="Luo G."/>
        </authorList>
    </citation>
    <scope>NUCLEOTIDE SEQUENCE [LARGE SCALE GENOMIC DNA]</scope>
    <source>
        <strain evidence="2 3">TF05-12AC</strain>
    </source>
</reference>
<evidence type="ECO:0000313" key="2">
    <source>
        <dbReference type="EMBL" id="RGE67308.1"/>
    </source>
</evidence>
<comment type="caution">
    <text evidence="2">The sequence shown here is derived from an EMBL/GenBank/DDBJ whole genome shotgun (WGS) entry which is preliminary data.</text>
</comment>
<accession>A0A3E3IJN2</accession>
<dbReference type="EMBL" id="QVME01000005">
    <property type="protein sequence ID" value="RGE67308.1"/>
    <property type="molecule type" value="Genomic_DNA"/>
</dbReference>
<dbReference type="AlphaFoldDB" id="A0A3E3IJN2"/>
<sequence>MKLLYCARQLYQLLSIISVFLIIGSLGAWETGGISFPELAFQLLFFGGCALFCAKKGGRPKRTATYHPRKSSRANRLVAHPATHRRVHAA</sequence>
<evidence type="ECO:0000256" key="1">
    <source>
        <dbReference type="SAM" id="Phobius"/>
    </source>
</evidence>
<name>A0A3E3IJN2_9FIRM</name>
<keyword evidence="1" id="KW-0812">Transmembrane</keyword>
<feature type="transmembrane region" description="Helical" evidence="1">
    <location>
        <begin position="12"/>
        <end position="29"/>
    </location>
</feature>
<keyword evidence="1" id="KW-0472">Membrane</keyword>
<organism evidence="2 3">
    <name type="scientific">Anaerotruncus colihominis</name>
    <dbReference type="NCBI Taxonomy" id="169435"/>
    <lineage>
        <taxon>Bacteria</taxon>
        <taxon>Bacillati</taxon>
        <taxon>Bacillota</taxon>
        <taxon>Clostridia</taxon>
        <taxon>Eubacteriales</taxon>
        <taxon>Oscillospiraceae</taxon>
        <taxon>Anaerotruncus</taxon>
    </lineage>
</organism>
<proteinExistence type="predicted"/>